<name>A0AAV5EJQ7_ELECO</name>
<dbReference type="InterPro" id="IPR044839">
    <property type="entry name" value="NDR1-like"/>
</dbReference>
<comment type="caution">
    <text evidence="7">The sequence shown here is derived from an EMBL/GenBank/DDBJ whole genome shotgun (WGS) entry which is preliminary data.</text>
</comment>
<dbReference type="InterPro" id="IPR004864">
    <property type="entry name" value="LEA_2"/>
</dbReference>
<reference evidence="7" key="1">
    <citation type="journal article" date="2018" name="DNA Res.">
        <title>Multiple hybrid de novo genome assembly of finger millet, an orphan allotetraploid crop.</title>
        <authorList>
            <person name="Hatakeyama M."/>
            <person name="Aluri S."/>
            <person name="Balachadran M.T."/>
            <person name="Sivarajan S.R."/>
            <person name="Patrignani A."/>
            <person name="Gruter S."/>
            <person name="Poveda L."/>
            <person name="Shimizu-Inatsugi R."/>
            <person name="Baeten J."/>
            <person name="Francoijs K.J."/>
            <person name="Nataraja K.N."/>
            <person name="Reddy Y.A.N."/>
            <person name="Phadnis S."/>
            <person name="Ravikumar R.L."/>
            <person name="Schlapbach R."/>
            <person name="Sreeman S.M."/>
            <person name="Shimizu K.K."/>
        </authorList>
    </citation>
    <scope>NUCLEOTIDE SEQUENCE</scope>
</reference>
<reference evidence="7" key="2">
    <citation type="submission" date="2021-12" db="EMBL/GenBank/DDBJ databases">
        <title>Resequencing data analysis of finger millet.</title>
        <authorList>
            <person name="Hatakeyama M."/>
            <person name="Aluri S."/>
            <person name="Balachadran M.T."/>
            <person name="Sivarajan S.R."/>
            <person name="Poveda L."/>
            <person name="Shimizu-Inatsugi R."/>
            <person name="Schlapbach R."/>
            <person name="Sreeman S.M."/>
            <person name="Shimizu K.K."/>
        </authorList>
    </citation>
    <scope>NUCLEOTIDE SEQUENCE</scope>
</reference>
<dbReference type="PANTHER" id="PTHR31234:SF10">
    <property type="entry name" value="HARPIN-INDUCED PROTEIN 1 CONTAINING PROTEIN, EXPRESSED"/>
    <property type="match status" value="1"/>
</dbReference>
<evidence type="ECO:0000256" key="2">
    <source>
        <dbReference type="ARBA" id="ARBA00022692"/>
    </source>
</evidence>
<dbReference type="GO" id="GO:0098542">
    <property type="term" value="P:defense response to other organism"/>
    <property type="evidence" value="ECO:0007669"/>
    <property type="project" value="InterPro"/>
</dbReference>
<evidence type="ECO:0000256" key="5">
    <source>
        <dbReference type="SAM" id="Phobius"/>
    </source>
</evidence>
<dbReference type="Proteomes" id="UP001054889">
    <property type="component" value="Unassembled WGS sequence"/>
</dbReference>
<evidence type="ECO:0000313" key="7">
    <source>
        <dbReference type="EMBL" id="GJN22746.1"/>
    </source>
</evidence>
<gene>
    <name evidence="7" type="primary">gb10341</name>
    <name evidence="7" type="ORF">PR202_gb10341</name>
</gene>
<keyword evidence="2 5" id="KW-0812">Transmembrane</keyword>
<accession>A0AAV5EJQ7</accession>
<keyword evidence="4 5" id="KW-0472">Membrane</keyword>
<evidence type="ECO:0000256" key="3">
    <source>
        <dbReference type="ARBA" id="ARBA00022989"/>
    </source>
</evidence>
<comment type="subcellular location">
    <subcellularLocation>
        <location evidence="1">Membrane</location>
        <topology evidence="1">Single-pass membrane protein</topology>
    </subcellularLocation>
</comment>
<evidence type="ECO:0000256" key="4">
    <source>
        <dbReference type="ARBA" id="ARBA00023136"/>
    </source>
</evidence>
<dbReference type="AlphaFoldDB" id="A0AAV5EJQ7"/>
<proteinExistence type="predicted"/>
<protein>
    <recommendedName>
        <fullName evidence="6">Late embryogenesis abundant protein LEA-2 subgroup domain-containing protein</fullName>
    </recommendedName>
</protein>
<sequence length="210" mass="22944">MAFWEDWYNKLEINWKKVAIWAAVIAVVCGLIAVLVIAFAVFKPPTATANDAVLERFALAAGDPATNSTVSFNITATLSLKNPNIYRSISYDPLPVSLSFNGTRFDESGKVPGFEHAARKTATFNIKVGGVDKPIKLSAPGVKEFRAENETGKFDVELRLDTVMQYKGRSTKCPLVVICPLELQLADPEVAATAFQRTKCTILRAKKSGC</sequence>
<keyword evidence="8" id="KW-1185">Reference proteome</keyword>
<dbReference type="PANTHER" id="PTHR31234">
    <property type="entry name" value="LATE EMBRYOGENESIS ABUNDANT (LEA) HYDROXYPROLINE-RICH GLYCOPROTEIN FAMILY"/>
    <property type="match status" value="1"/>
</dbReference>
<evidence type="ECO:0000259" key="6">
    <source>
        <dbReference type="Pfam" id="PF03168"/>
    </source>
</evidence>
<evidence type="ECO:0000313" key="8">
    <source>
        <dbReference type="Proteomes" id="UP001054889"/>
    </source>
</evidence>
<keyword evidence="3 5" id="KW-1133">Transmembrane helix</keyword>
<evidence type="ECO:0000256" key="1">
    <source>
        <dbReference type="ARBA" id="ARBA00004167"/>
    </source>
</evidence>
<feature type="transmembrane region" description="Helical" evidence="5">
    <location>
        <begin position="20"/>
        <end position="42"/>
    </location>
</feature>
<dbReference type="EMBL" id="BQKI01000076">
    <property type="protein sequence ID" value="GJN22746.1"/>
    <property type="molecule type" value="Genomic_DNA"/>
</dbReference>
<dbReference type="GO" id="GO:0005886">
    <property type="term" value="C:plasma membrane"/>
    <property type="evidence" value="ECO:0007669"/>
    <property type="project" value="TreeGrafter"/>
</dbReference>
<organism evidence="7 8">
    <name type="scientific">Eleusine coracana subsp. coracana</name>
    <dbReference type="NCBI Taxonomy" id="191504"/>
    <lineage>
        <taxon>Eukaryota</taxon>
        <taxon>Viridiplantae</taxon>
        <taxon>Streptophyta</taxon>
        <taxon>Embryophyta</taxon>
        <taxon>Tracheophyta</taxon>
        <taxon>Spermatophyta</taxon>
        <taxon>Magnoliopsida</taxon>
        <taxon>Liliopsida</taxon>
        <taxon>Poales</taxon>
        <taxon>Poaceae</taxon>
        <taxon>PACMAD clade</taxon>
        <taxon>Chloridoideae</taxon>
        <taxon>Cynodonteae</taxon>
        <taxon>Eleusininae</taxon>
        <taxon>Eleusine</taxon>
    </lineage>
</organism>
<dbReference type="Pfam" id="PF03168">
    <property type="entry name" value="LEA_2"/>
    <property type="match status" value="1"/>
</dbReference>
<feature type="domain" description="Late embryogenesis abundant protein LEA-2 subgroup" evidence="6">
    <location>
        <begin position="77"/>
        <end position="166"/>
    </location>
</feature>